<dbReference type="KEGG" id="fop:FNB79_11815"/>
<dbReference type="PRINTS" id="PR00032">
    <property type="entry name" value="HTHARAC"/>
</dbReference>
<evidence type="ECO:0000256" key="1">
    <source>
        <dbReference type="ARBA" id="ARBA00023015"/>
    </source>
</evidence>
<keyword evidence="2" id="KW-0238">DNA-binding</keyword>
<keyword evidence="3" id="KW-0804">Transcription</keyword>
<evidence type="ECO:0000313" key="6">
    <source>
        <dbReference type="Proteomes" id="UP000319209"/>
    </source>
</evidence>
<dbReference type="AlphaFoldDB" id="A0A516GSW5"/>
<evidence type="ECO:0000259" key="4">
    <source>
        <dbReference type="PROSITE" id="PS01124"/>
    </source>
</evidence>
<dbReference type="EMBL" id="CP041637">
    <property type="protein sequence ID" value="QDO94617.1"/>
    <property type="molecule type" value="Genomic_DNA"/>
</dbReference>
<dbReference type="Gene3D" id="1.10.10.60">
    <property type="entry name" value="Homeodomain-like"/>
    <property type="match status" value="1"/>
</dbReference>
<proteinExistence type="predicted"/>
<dbReference type="GO" id="GO:0043565">
    <property type="term" value="F:sequence-specific DNA binding"/>
    <property type="evidence" value="ECO:0007669"/>
    <property type="project" value="InterPro"/>
</dbReference>
<dbReference type="OrthoDB" id="2600165at2"/>
<protein>
    <submittedName>
        <fullName evidence="5">Helix-turn-helix domain-containing protein</fullName>
    </submittedName>
</protein>
<dbReference type="PROSITE" id="PS01124">
    <property type="entry name" value="HTH_ARAC_FAMILY_2"/>
    <property type="match status" value="1"/>
</dbReference>
<name>A0A516GSW5_9FLAO</name>
<gene>
    <name evidence="5" type="ORF">FNB79_11815</name>
</gene>
<keyword evidence="6" id="KW-1185">Reference proteome</keyword>
<keyword evidence="1" id="KW-0805">Transcription regulation</keyword>
<dbReference type="GO" id="GO:0003700">
    <property type="term" value="F:DNA-binding transcription factor activity"/>
    <property type="evidence" value="ECO:0007669"/>
    <property type="project" value="InterPro"/>
</dbReference>
<organism evidence="5 6">
    <name type="scientific">Formosa sediminum</name>
    <dbReference type="NCBI Taxonomy" id="2594004"/>
    <lineage>
        <taxon>Bacteria</taxon>
        <taxon>Pseudomonadati</taxon>
        <taxon>Bacteroidota</taxon>
        <taxon>Flavobacteriia</taxon>
        <taxon>Flavobacteriales</taxon>
        <taxon>Flavobacteriaceae</taxon>
        <taxon>Formosa</taxon>
    </lineage>
</organism>
<dbReference type="Pfam" id="PF12833">
    <property type="entry name" value="HTH_18"/>
    <property type="match status" value="1"/>
</dbReference>
<dbReference type="InterPro" id="IPR018060">
    <property type="entry name" value="HTH_AraC"/>
</dbReference>
<dbReference type="PANTHER" id="PTHR43280:SF32">
    <property type="entry name" value="TRANSCRIPTIONAL REGULATORY PROTEIN"/>
    <property type="match status" value="1"/>
</dbReference>
<sequence>MSKKIVHINSISEYHKVNNLPSTKHPLVSVINFEDIKHIAGASINVTHSFYCIALKRIYEGKMGYGQQEYDFDNGVLAFVAPNQVMSIEVESANELNHSGWLLIFHPDFLWNTTLASKIKNYDFFEYQLNEALHLSEKEEKILIRIMEDIYQEYNSNIDNFSQNVIISHLDLFLTYSNRFYQRQFITRVKSNHSVIEQFEFILGNFVNDEMLKLYGLPKVEKIAKEMNVSPNYLTRLLKAITGKSTQTFIHEEIMKLAKEKLSTTELSVNEIAYELGFEHPQSFGKLFKKKTKMTPLEFRKSHN</sequence>
<evidence type="ECO:0000313" key="5">
    <source>
        <dbReference type="EMBL" id="QDO94617.1"/>
    </source>
</evidence>
<evidence type="ECO:0000256" key="2">
    <source>
        <dbReference type="ARBA" id="ARBA00023125"/>
    </source>
</evidence>
<dbReference type="Proteomes" id="UP000319209">
    <property type="component" value="Chromosome"/>
</dbReference>
<evidence type="ECO:0000256" key="3">
    <source>
        <dbReference type="ARBA" id="ARBA00023163"/>
    </source>
</evidence>
<accession>A0A516GSW5</accession>
<dbReference type="SUPFAM" id="SSF46689">
    <property type="entry name" value="Homeodomain-like"/>
    <property type="match status" value="1"/>
</dbReference>
<dbReference type="RefSeq" id="WP_143381501.1">
    <property type="nucleotide sequence ID" value="NZ_CP041637.1"/>
</dbReference>
<feature type="domain" description="HTH araC/xylS-type" evidence="4">
    <location>
        <begin position="219"/>
        <end position="302"/>
    </location>
</feature>
<dbReference type="SMART" id="SM00342">
    <property type="entry name" value="HTH_ARAC"/>
    <property type="match status" value="1"/>
</dbReference>
<dbReference type="PANTHER" id="PTHR43280">
    <property type="entry name" value="ARAC-FAMILY TRANSCRIPTIONAL REGULATOR"/>
    <property type="match status" value="1"/>
</dbReference>
<dbReference type="InterPro" id="IPR020449">
    <property type="entry name" value="Tscrpt_reg_AraC-type_HTH"/>
</dbReference>
<dbReference type="InterPro" id="IPR009057">
    <property type="entry name" value="Homeodomain-like_sf"/>
</dbReference>
<reference evidence="5 6" key="1">
    <citation type="submission" date="2019-07" db="EMBL/GenBank/DDBJ databases">
        <title>Genome sequencing for Formosa sp. PS13.</title>
        <authorList>
            <person name="Park S.-J."/>
        </authorList>
    </citation>
    <scope>NUCLEOTIDE SEQUENCE [LARGE SCALE GENOMIC DNA]</scope>
    <source>
        <strain evidence="5 6">PS13</strain>
    </source>
</reference>